<feature type="region of interest" description="Disordered" evidence="1">
    <location>
        <begin position="1"/>
        <end position="64"/>
    </location>
</feature>
<dbReference type="Proteomes" id="UP000799537">
    <property type="component" value="Unassembled WGS sequence"/>
</dbReference>
<dbReference type="InterPro" id="IPR038883">
    <property type="entry name" value="AN11006-like"/>
</dbReference>
<feature type="domain" description="2EXR" evidence="2">
    <location>
        <begin position="66"/>
        <end position="144"/>
    </location>
</feature>
<feature type="compositionally biased region" description="Basic and acidic residues" evidence="1">
    <location>
        <begin position="1"/>
        <end position="10"/>
    </location>
</feature>
<dbReference type="OrthoDB" id="3932237at2759"/>
<evidence type="ECO:0000259" key="2">
    <source>
        <dbReference type="Pfam" id="PF20150"/>
    </source>
</evidence>
<dbReference type="Pfam" id="PF20150">
    <property type="entry name" value="2EXR"/>
    <property type="match status" value="1"/>
</dbReference>
<dbReference type="PANTHER" id="PTHR42085:SF1">
    <property type="entry name" value="F-BOX DOMAIN-CONTAINING PROTEIN"/>
    <property type="match status" value="1"/>
</dbReference>
<evidence type="ECO:0000256" key="1">
    <source>
        <dbReference type="SAM" id="MobiDB-lite"/>
    </source>
</evidence>
<name>A0A6A6CMN0_ZASCE</name>
<gene>
    <name evidence="3" type="ORF">M409DRAFT_22031</name>
</gene>
<evidence type="ECO:0000313" key="3">
    <source>
        <dbReference type="EMBL" id="KAF2167883.1"/>
    </source>
</evidence>
<dbReference type="RefSeq" id="XP_033668772.1">
    <property type="nucleotide sequence ID" value="XM_033806153.1"/>
</dbReference>
<dbReference type="AlphaFoldDB" id="A0A6A6CMN0"/>
<feature type="compositionally biased region" description="Low complexity" evidence="1">
    <location>
        <begin position="48"/>
        <end position="64"/>
    </location>
</feature>
<proteinExistence type="predicted"/>
<dbReference type="GeneID" id="54559425"/>
<dbReference type="EMBL" id="ML993592">
    <property type="protein sequence ID" value="KAF2167883.1"/>
    <property type="molecule type" value="Genomic_DNA"/>
</dbReference>
<evidence type="ECO:0000313" key="4">
    <source>
        <dbReference type="Proteomes" id="UP000799537"/>
    </source>
</evidence>
<protein>
    <recommendedName>
        <fullName evidence="2">2EXR domain-containing protein</fullName>
    </recommendedName>
</protein>
<dbReference type="PANTHER" id="PTHR42085">
    <property type="entry name" value="F-BOX DOMAIN-CONTAINING PROTEIN"/>
    <property type="match status" value="1"/>
</dbReference>
<accession>A0A6A6CMN0</accession>
<sequence length="242" mass="27878">MDDTLERYDSAVELPFENNKPEEEAMTTSPPPQAPHEEERSPGSITTSEQEPQQPNRPNQPSRLLSLPPELQLLIWESTVISPEPLHLNCPCDSSYGGWTDEYYTDQASWEAGEKEPPWQPSLTRVCRSIRADALPIFYKYNRFQAGYCYETDTEIVVDWLKVIGEENRKLMRGFYFWDANCRHDANCPKDLKRVQRSEVVRGMCGVLESEYGEEYCKHAVRFGVKGEDEELEGLEGLFESI</sequence>
<reference evidence="3" key="1">
    <citation type="journal article" date="2020" name="Stud. Mycol.">
        <title>101 Dothideomycetes genomes: a test case for predicting lifestyles and emergence of pathogens.</title>
        <authorList>
            <person name="Haridas S."/>
            <person name="Albert R."/>
            <person name="Binder M."/>
            <person name="Bloem J."/>
            <person name="Labutti K."/>
            <person name="Salamov A."/>
            <person name="Andreopoulos B."/>
            <person name="Baker S."/>
            <person name="Barry K."/>
            <person name="Bills G."/>
            <person name="Bluhm B."/>
            <person name="Cannon C."/>
            <person name="Castanera R."/>
            <person name="Culley D."/>
            <person name="Daum C."/>
            <person name="Ezra D."/>
            <person name="Gonzalez J."/>
            <person name="Henrissat B."/>
            <person name="Kuo A."/>
            <person name="Liang C."/>
            <person name="Lipzen A."/>
            <person name="Lutzoni F."/>
            <person name="Magnuson J."/>
            <person name="Mondo S."/>
            <person name="Nolan M."/>
            <person name="Ohm R."/>
            <person name="Pangilinan J."/>
            <person name="Park H.-J."/>
            <person name="Ramirez L."/>
            <person name="Alfaro M."/>
            <person name="Sun H."/>
            <person name="Tritt A."/>
            <person name="Yoshinaga Y."/>
            <person name="Zwiers L.-H."/>
            <person name="Turgeon B."/>
            <person name="Goodwin S."/>
            <person name="Spatafora J."/>
            <person name="Crous P."/>
            <person name="Grigoriev I."/>
        </authorList>
    </citation>
    <scope>NUCLEOTIDE SEQUENCE</scope>
    <source>
        <strain evidence="3">ATCC 36951</strain>
    </source>
</reference>
<organism evidence="3 4">
    <name type="scientific">Zasmidium cellare ATCC 36951</name>
    <dbReference type="NCBI Taxonomy" id="1080233"/>
    <lineage>
        <taxon>Eukaryota</taxon>
        <taxon>Fungi</taxon>
        <taxon>Dikarya</taxon>
        <taxon>Ascomycota</taxon>
        <taxon>Pezizomycotina</taxon>
        <taxon>Dothideomycetes</taxon>
        <taxon>Dothideomycetidae</taxon>
        <taxon>Mycosphaerellales</taxon>
        <taxon>Mycosphaerellaceae</taxon>
        <taxon>Zasmidium</taxon>
    </lineage>
</organism>
<keyword evidence="4" id="KW-1185">Reference proteome</keyword>
<dbReference type="InterPro" id="IPR045518">
    <property type="entry name" value="2EXR"/>
</dbReference>